<proteinExistence type="predicted"/>
<sequence>MAVVATIRHTHWIEYHILSDWYKDSNPLGRSSKVIELSISPNDLVNFVSRLAVVNGCNDKAKYEDKNDEEYVVTITDELIEFVIANVDKPSL</sequence>
<keyword evidence="2" id="KW-1185">Reference proteome</keyword>
<gene>
    <name evidence="1" type="ORF">MTR67_038858</name>
</gene>
<dbReference type="Proteomes" id="UP001234989">
    <property type="component" value="Chromosome 9"/>
</dbReference>
<organism evidence="1 2">
    <name type="scientific">Solanum verrucosum</name>
    <dbReference type="NCBI Taxonomy" id="315347"/>
    <lineage>
        <taxon>Eukaryota</taxon>
        <taxon>Viridiplantae</taxon>
        <taxon>Streptophyta</taxon>
        <taxon>Embryophyta</taxon>
        <taxon>Tracheophyta</taxon>
        <taxon>Spermatophyta</taxon>
        <taxon>Magnoliopsida</taxon>
        <taxon>eudicotyledons</taxon>
        <taxon>Gunneridae</taxon>
        <taxon>Pentapetalae</taxon>
        <taxon>asterids</taxon>
        <taxon>lamiids</taxon>
        <taxon>Solanales</taxon>
        <taxon>Solanaceae</taxon>
        <taxon>Solanoideae</taxon>
        <taxon>Solaneae</taxon>
        <taxon>Solanum</taxon>
    </lineage>
</organism>
<dbReference type="EMBL" id="CP133620">
    <property type="protein sequence ID" value="WMV45473.1"/>
    <property type="molecule type" value="Genomic_DNA"/>
</dbReference>
<evidence type="ECO:0000313" key="1">
    <source>
        <dbReference type="EMBL" id="WMV45473.1"/>
    </source>
</evidence>
<accession>A0AAF0UFX2</accession>
<dbReference type="AlphaFoldDB" id="A0AAF0UFX2"/>
<protein>
    <submittedName>
        <fullName evidence="1">Uncharacterized protein</fullName>
    </submittedName>
</protein>
<name>A0AAF0UFX2_SOLVR</name>
<evidence type="ECO:0000313" key="2">
    <source>
        <dbReference type="Proteomes" id="UP001234989"/>
    </source>
</evidence>
<reference evidence="1" key="1">
    <citation type="submission" date="2023-08" db="EMBL/GenBank/DDBJ databases">
        <title>A de novo genome assembly of Solanum verrucosum Schlechtendal, a Mexican diploid species geographically isolated from the other diploid A-genome species in potato relatives.</title>
        <authorList>
            <person name="Hosaka K."/>
        </authorList>
    </citation>
    <scope>NUCLEOTIDE SEQUENCE</scope>
    <source>
        <tissue evidence="1">Young leaves</tissue>
    </source>
</reference>